<dbReference type="RefSeq" id="WP_172471701.1">
    <property type="nucleotide sequence ID" value="NZ_BLMI01000022.1"/>
</dbReference>
<feature type="transmembrane region" description="Helical" evidence="1">
    <location>
        <begin position="79"/>
        <end position="100"/>
    </location>
</feature>
<keyword evidence="1" id="KW-0472">Membrane</keyword>
<comment type="caution">
    <text evidence="2">The sequence shown here is derived from an EMBL/GenBank/DDBJ whole genome shotgun (WGS) entry which is preliminary data.</text>
</comment>
<accession>A0A829Z839</accession>
<evidence type="ECO:0000313" key="2">
    <source>
        <dbReference type="EMBL" id="GFI40109.1"/>
    </source>
</evidence>
<protein>
    <submittedName>
        <fullName evidence="2">Uncharacterized protein</fullName>
    </submittedName>
</protein>
<name>A0A829Z839_9FIRM</name>
<dbReference type="AlphaFoldDB" id="A0A829Z839"/>
<keyword evidence="1" id="KW-0812">Transmembrane</keyword>
<sequence length="110" mass="12417">MNKNNLIQATSEQGIIKDTIKGIHKKISETSSDGANTSKEKYLAKVKLIEEANDISTQEKLNAMDSNYDCWNKEHWQNMFYYTFVSFGMLGVTIGSYVAVKSVRKLLTAT</sequence>
<organism evidence="2 3">
    <name type="scientific">Thomasclavelia cocleata</name>
    <dbReference type="NCBI Taxonomy" id="69824"/>
    <lineage>
        <taxon>Bacteria</taxon>
        <taxon>Bacillati</taxon>
        <taxon>Bacillota</taxon>
        <taxon>Erysipelotrichia</taxon>
        <taxon>Erysipelotrichales</taxon>
        <taxon>Coprobacillaceae</taxon>
        <taxon>Thomasclavelia</taxon>
    </lineage>
</organism>
<proteinExistence type="predicted"/>
<dbReference type="Proteomes" id="UP000490821">
    <property type="component" value="Unassembled WGS sequence"/>
</dbReference>
<dbReference type="EMBL" id="BLMI01000022">
    <property type="protein sequence ID" value="GFI40109.1"/>
    <property type="molecule type" value="Genomic_DNA"/>
</dbReference>
<gene>
    <name evidence="2" type="ORF">IMSAGC017_00140</name>
</gene>
<evidence type="ECO:0000256" key="1">
    <source>
        <dbReference type="SAM" id="Phobius"/>
    </source>
</evidence>
<keyword evidence="1" id="KW-1133">Transmembrane helix</keyword>
<reference evidence="2 3" key="1">
    <citation type="journal article" date="2020" name="Microbiome">
        <title>Single-cell genomics of uncultured bacteria reveals dietary fiber responders in the mouse gut microbiota.</title>
        <authorList>
            <person name="Chijiiwa R."/>
            <person name="Hosokawa M."/>
            <person name="Kogawa M."/>
            <person name="Nishikawa Y."/>
            <person name="Ide K."/>
            <person name="Sakanashi C."/>
            <person name="Takahashi K."/>
            <person name="Takeyama H."/>
        </authorList>
    </citation>
    <scope>NUCLEOTIDE SEQUENCE [LARGE SCALE GENOMIC DNA]</scope>
    <source>
        <strain evidence="2">IMSAGC_017</strain>
    </source>
</reference>
<evidence type="ECO:0000313" key="3">
    <source>
        <dbReference type="Proteomes" id="UP000490821"/>
    </source>
</evidence>